<organism evidence="7 8">
    <name type="scientific">Pocillopora meandrina</name>
    <dbReference type="NCBI Taxonomy" id="46732"/>
    <lineage>
        <taxon>Eukaryota</taxon>
        <taxon>Metazoa</taxon>
        <taxon>Cnidaria</taxon>
        <taxon>Anthozoa</taxon>
        <taxon>Hexacorallia</taxon>
        <taxon>Scleractinia</taxon>
        <taxon>Astrocoeniina</taxon>
        <taxon>Pocilloporidae</taxon>
        <taxon>Pocillopora</taxon>
    </lineage>
</organism>
<evidence type="ECO:0000313" key="7">
    <source>
        <dbReference type="EMBL" id="CAH3143988.1"/>
    </source>
</evidence>
<dbReference type="PROSITE" id="PS01186">
    <property type="entry name" value="EGF_2"/>
    <property type="match status" value="2"/>
</dbReference>
<dbReference type="Pfam" id="PF00008">
    <property type="entry name" value="EGF"/>
    <property type="match status" value="1"/>
</dbReference>
<proteinExistence type="predicted"/>
<evidence type="ECO:0000256" key="4">
    <source>
        <dbReference type="PROSITE-ProRule" id="PRU00076"/>
    </source>
</evidence>
<keyword evidence="5" id="KW-0732">Signal</keyword>
<evidence type="ECO:0000259" key="6">
    <source>
        <dbReference type="PROSITE" id="PS50026"/>
    </source>
</evidence>
<reference evidence="7 8" key="1">
    <citation type="submission" date="2022-05" db="EMBL/GenBank/DDBJ databases">
        <authorList>
            <consortium name="Genoscope - CEA"/>
            <person name="William W."/>
        </authorList>
    </citation>
    <scope>NUCLEOTIDE SEQUENCE [LARGE SCALE GENOMIC DNA]</scope>
</reference>
<gene>
    <name evidence="7" type="ORF">PMEA_00020889</name>
</gene>
<feature type="domain" description="EGF-like" evidence="6">
    <location>
        <begin position="78"/>
        <end position="118"/>
    </location>
</feature>
<dbReference type="PROSITE" id="PS00022">
    <property type="entry name" value="EGF_1"/>
    <property type="match status" value="2"/>
</dbReference>
<sequence>MYDVVIVFALVCSGGFQAVVKGSSIRKQDNPCYPGLCKNGGVCRAKAPDEGYGYYCLCIEGFGGDNCEIRTGTPIVKRNSPCFSRPCMNGGVCRAKTPDEGFGYYCLCPEGFRGKNCQEGGK</sequence>
<feature type="domain" description="EGF-like" evidence="6">
    <location>
        <begin position="28"/>
        <end position="68"/>
    </location>
</feature>
<dbReference type="EMBL" id="CALNXJ010000038">
    <property type="protein sequence ID" value="CAH3143988.1"/>
    <property type="molecule type" value="Genomic_DNA"/>
</dbReference>
<dbReference type="Proteomes" id="UP001159428">
    <property type="component" value="Unassembled WGS sequence"/>
</dbReference>
<keyword evidence="1 4" id="KW-0245">EGF-like domain</keyword>
<protein>
    <recommendedName>
        <fullName evidence="6">EGF-like domain-containing protein</fullName>
    </recommendedName>
</protein>
<dbReference type="AlphaFoldDB" id="A0AAU9XD58"/>
<feature type="signal peptide" evidence="5">
    <location>
        <begin position="1"/>
        <end position="22"/>
    </location>
</feature>
<keyword evidence="2" id="KW-0677">Repeat</keyword>
<dbReference type="SUPFAM" id="SSF57196">
    <property type="entry name" value="EGF/Laminin"/>
    <property type="match status" value="2"/>
</dbReference>
<feature type="chain" id="PRO_5043381525" description="EGF-like domain-containing protein" evidence="5">
    <location>
        <begin position="23"/>
        <end position="122"/>
    </location>
</feature>
<comment type="caution">
    <text evidence="4">Lacks conserved residue(s) required for the propagation of feature annotation.</text>
</comment>
<keyword evidence="3 4" id="KW-1015">Disulfide bond</keyword>
<comment type="caution">
    <text evidence="7">The sequence shown here is derived from an EMBL/GenBank/DDBJ whole genome shotgun (WGS) entry which is preliminary data.</text>
</comment>
<evidence type="ECO:0000256" key="2">
    <source>
        <dbReference type="ARBA" id="ARBA00022737"/>
    </source>
</evidence>
<dbReference type="PANTHER" id="PTHR24049">
    <property type="entry name" value="CRUMBS FAMILY MEMBER"/>
    <property type="match status" value="1"/>
</dbReference>
<accession>A0AAU9XD58</accession>
<keyword evidence="8" id="KW-1185">Reference proteome</keyword>
<name>A0AAU9XD58_9CNID</name>
<dbReference type="PROSITE" id="PS50026">
    <property type="entry name" value="EGF_3"/>
    <property type="match status" value="2"/>
</dbReference>
<dbReference type="SMART" id="SM00181">
    <property type="entry name" value="EGF"/>
    <property type="match status" value="2"/>
</dbReference>
<dbReference type="InterPro" id="IPR000742">
    <property type="entry name" value="EGF"/>
</dbReference>
<dbReference type="InterPro" id="IPR051022">
    <property type="entry name" value="Notch_Cell-Fate_Det"/>
</dbReference>
<evidence type="ECO:0000256" key="3">
    <source>
        <dbReference type="ARBA" id="ARBA00023157"/>
    </source>
</evidence>
<evidence type="ECO:0000313" key="8">
    <source>
        <dbReference type="Proteomes" id="UP001159428"/>
    </source>
</evidence>
<feature type="disulfide bond" evidence="4">
    <location>
        <begin position="108"/>
        <end position="117"/>
    </location>
</feature>
<evidence type="ECO:0000256" key="5">
    <source>
        <dbReference type="SAM" id="SignalP"/>
    </source>
</evidence>
<feature type="disulfide bond" evidence="4">
    <location>
        <begin position="58"/>
        <end position="67"/>
    </location>
</feature>
<evidence type="ECO:0000256" key="1">
    <source>
        <dbReference type="ARBA" id="ARBA00022536"/>
    </source>
</evidence>
<dbReference type="Gene3D" id="2.10.25.10">
    <property type="entry name" value="Laminin"/>
    <property type="match status" value="2"/>
</dbReference>
<dbReference type="CDD" id="cd00054">
    <property type="entry name" value="EGF_CA"/>
    <property type="match status" value="1"/>
</dbReference>